<keyword evidence="3" id="KW-0808">Transferase</keyword>
<dbReference type="AlphaFoldDB" id="A0A9D1NQM8"/>
<evidence type="ECO:0000256" key="9">
    <source>
        <dbReference type="ARBA" id="ARBA00023588"/>
    </source>
</evidence>
<comment type="caution">
    <text evidence="14">The sequence shown here is derived from an EMBL/GenBank/DDBJ whole genome shotgun (WGS) entry which is preliminary data.</text>
</comment>
<evidence type="ECO:0000256" key="2">
    <source>
        <dbReference type="ARBA" id="ARBA00022475"/>
    </source>
</evidence>
<evidence type="ECO:0000256" key="13">
    <source>
        <dbReference type="SAM" id="Phobius"/>
    </source>
</evidence>
<evidence type="ECO:0000256" key="10">
    <source>
        <dbReference type="ARBA" id="ARBA00023603"/>
    </source>
</evidence>
<accession>A0A9D1NQM8</accession>
<proteinExistence type="inferred from homology"/>
<keyword evidence="6 13" id="KW-1133">Transmembrane helix</keyword>
<gene>
    <name evidence="14" type="ORF">IAD28_03350</name>
</gene>
<keyword evidence="4 13" id="KW-0812">Transmembrane</keyword>
<evidence type="ECO:0000256" key="7">
    <source>
        <dbReference type="ARBA" id="ARBA00023136"/>
    </source>
</evidence>
<evidence type="ECO:0000256" key="12">
    <source>
        <dbReference type="ARBA" id="ARBA00025324"/>
    </source>
</evidence>
<evidence type="ECO:0000313" key="15">
    <source>
        <dbReference type="Proteomes" id="UP000823960"/>
    </source>
</evidence>
<evidence type="ECO:0000256" key="8">
    <source>
        <dbReference type="ARBA" id="ARBA00023315"/>
    </source>
</evidence>
<keyword evidence="2" id="KW-1003">Cell membrane</keyword>
<keyword evidence="8 14" id="KW-0012">Acyltransferase</keyword>
<dbReference type="EMBL" id="DVOL01000044">
    <property type="protein sequence ID" value="HIV10717.1"/>
    <property type="molecule type" value="Genomic_DNA"/>
</dbReference>
<feature type="transmembrane region" description="Helical" evidence="13">
    <location>
        <begin position="118"/>
        <end position="134"/>
    </location>
</feature>
<dbReference type="Pfam" id="PF18927">
    <property type="entry name" value="CrtO"/>
    <property type="match status" value="1"/>
</dbReference>
<organism evidence="14 15">
    <name type="scientific">Candidatus Faeciplasma avium</name>
    <dbReference type="NCBI Taxonomy" id="2840798"/>
    <lineage>
        <taxon>Bacteria</taxon>
        <taxon>Bacillati</taxon>
        <taxon>Bacillota</taxon>
        <taxon>Clostridia</taxon>
        <taxon>Eubacteriales</taxon>
        <taxon>Oscillospiraceae</taxon>
        <taxon>Oscillospiraceae incertae sedis</taxon>
        <taxon>Candidatus Faeciplasma</taxon>
    </lineage>
</organism>
<dbReference type="Proteomes" id="UP000823960">
    <property type="component" value="Unassembled WGS sequence"/>
</dbReference>
<name>A0A9D1NQM8_9FIRM</name>
<protein>
    <recommendedName>
        <fullName evidence="11">Glycosyl-4,4'-diaponeurosporenoate acyltransferase</fullName>
    </recommendedName>
</protein>
<comment type="subcellular location">
    <subcellularLocation>
        <location evidence="1">Cell membrane</location>
        <topology evidence="1">Single-pass membrane protein</topology>
    </subcellularLocation>
</comment>
<evidence type="ECO:0000256" key="3">
    <source>
        <dbReference type="ARBA" id="ARBA00022679"/>
    </source>
</evidence>
<dbReference type="InterPro" id="IPR044021">
    <property type="entry name" value="CrtO"/>
</dbReference>
<evidence type="ECO:0000256" key="4">
    <source>
        <dbReference type="ARBA" id="ARBA00022692"/>
    </source>
</evidence>
<dbReference type="GO" id="GO:0005886">
    <property type="term" value="C:plasma membrane"/>
    <property type="evidence" value="ECO:0007669"/>
    <property type="project" value="UniProtKB-SubCell"/>
</dbReference>
<dbReference type="GO" id="GO:0016746">
    <property type="term" value="F:acyltransferase activity"/>
    <property type="evidence" value="ECO:0007669"/>
    <property type="project" value="UniProtKB-KW"/>
</dbReference>
<evidence type="ECO:0000256" key="5">
    <source>
        <dbReference type="ARBA" id="ARBA00022729"/>
    </source>
</evidence>
<reference evidence="14" key="2">
    <citation type="journal article" date="2021" name="PeerJ">
        <title>Extensive microbial diversity within the chicken gut microbiome revealed by metagenomics and culture.</title>
        <authorList>
            <person name="Gilroy R."/>
            <person name="Ravi A."/>
            <person name="Getino M."/>
            <person name="Pursley I."/>
            <person name="Horton D.L."/>
            <person name="Alikhan N.F."/>
            <person name="Baker D."/>
            <person name="Gharbi K."/>
            <person name="Hall N."/>
            <person name="Watson M."/>
            <person name="Adriaenssens E.M."/>
            <person name="Foster-Nyarko E."/>
            <person name="Jarju S."/>
            <person name="Secka A."/>
            <person name="Antonio M."/>
            <person name="Oren A."/>
            <person name="Chaudhuri R.R."/>
            <person name="La Ragione R."/>
            <person name="Hildebrand F."/>
            <person name="Pallen M.J."/>
        </authorList>
    </citation>
    <scope>NUCLEOTIDE SEQUENCE</scope>
    <source>
        <strain evidence="14">1370</strain>
    </source>
</reference>
<feature type="transmembrane region" description="Helical" evidence="13">
    <location>
        <begin position="6"/>
        <end position="24"/>
    </location>
</feature>
<sequence length="167" mass="19131">MELIHCLIYFALLGTVTFFTGRLTPKSWIDPERFPFNSFEWEKNGAVYNRLRIKSWQNLLPDMSRILKKLIPAKKMLSSDADWISTMIRETCIAEAVHSFLMIAGFGCISIWEGPGGAAVSILYFIVNLVYVIIQRYNRPRLKKLLRLPGRTPEPSAAVKSLDGMKY</sequence>
<comment type="pathway">
    <text evidence="9">Carotenoid biosynthesis; staphyloxanthin biosynthesis; staphyloxanthin from farnesyl diphosphate: step 5/5.</text>
</comment>
<evidence type="ECO:0000313" key="14">
    <source>
        <dbReference type="EMBL" id="HIV10717.1"/>
    </source>
</evidence>
<comment type="similarity">
    <text evidence="10">Belongs to the acyltransferase CrtO family.</text>
</comment>
<comment type="function">
    <text evidence="12">Catalyzes the acylation of glycosyl-4,4'-diaponeurosporenoate, i.e. the esterification of glucose at the C6'' position with the carboxyl group of the C(15) fatty acid 12-methyltetradecanoic acid, to yield staphyloxanthin. This is the last step in the biosynthesis of this orange pigment, present in most staphylococci strains.</text>
</comment>
<evidence type="ECO:0000256" key="11">
    <source>
        <dbReference type="ARBA" id="ARBA00023667"/>
    </source>
</evidence>
<evidence type="ECO:0000256" key="6">
    <source>
        <dbReference type="ARBA" id="ARBA00022989"/>
    </source>
</evidence>
<keyword evidence="5" id="KW-0732">Signal</keyword>
<evidence type="ECO:0000256" key="1">
    <source>
        <dbReference type="ARBA" id="ARBA00004162"/>
    </source>
</evidence>
<keyword evidence="7 13" id="KW-0472">Membrane</keyword>
<reference evidence="14" key="1">
    <citation type="submission" date="2020-10" db="EMBL/GenBank/DDBJ databases">
        <authorList>
            <person name="Gilroy R."/>
        </authorList>
    </citation>
    <scope>NUCLEOTIDE SEQUENCE</scope>
    <source>
        <strain evidence="14">1370</strain>
    </source>
</reference>